<evidence type="ECO:0000313" key="9">
    <source>
        <dbReference type="EMBL" id="HIU60280.1"/>
    </source>
</evidence>
<dbReference type="InterPro" id="IPR004438">
    <property type="entry name" value="Peptidase_M3B"/>
</dbReference>
<dbReference type="Gene3D" id="1.10.287.830">
    <property type="entry name" value="putative peptidase helix hairpin domain like"/>
    <property type="match status" value="1"/>
</dbReference>
<proteinExistence type="inferred from homology"/>
<organism evidence="9 10">
    <name type="scientific">Candidatus Stercoripulliclostridium merdigallinarum</name>
    <dbReference type="NCBI Taxonomy" id="2840951"/>
    <lineage>
        <taxon>Bacteria</taxon>
        <taxon>Bacillati</taxon>
        <taxon>Bacillota</taxon>
        <taxon>Clostridia</taxon>
        <taxon>Eubacteriales</taxon>
        <taxon>Candidatus Stercoripulliclostridium</taxon>
    </lineage>
</organism>
<comment type="caution">
    <text evidence="9">The sequence shown here is derived from an EMBL/GenBank/DDBJ whole genome shotgun (WGS) entry which is preliminary data.</text>
</comment>
<reference evidence="9" key="2">
    <citation type="journal article" date="2021" name="PeerJ">
        <title>Extensive microbial diversity within the chicken gut microbiome revealed by metagenomics and culture.</title>
        <authorList>
            <person name="Gilroy R."/>
            <person name="Ravi A."/>
            <person name="Getino M."/>
            <person name="Pursley I."/>
            <person name="Horton D.L."/>
            <person name="Alikhan N.F."/>
            <person name="Baker D."/>
            <person name="Gharbi K."/>
            <person name="Hall N."/>
            <person name="Watson M."/>
            <person name="Adriaenssens E.M."/>
            <person name="Foster-Nyarko E."/>
            <person name="Jarju S."/>
            <person name="Secka A."/>
            <person name="Antonio M."/>
            <person name="Oren A."/>
            <person name="Chaudhuri R.R."/>
            <person name="La Ragione R."/>
            <person name="Hildebrand F."/>
            <person name="Pallen M.J."/>
        </authorList>
    </citation>
    <scope>NUCLEOTIDE SEQUENCE</scope>
    <source>
        <strain evidence="9">18911</strain>
    </source>
</reference>
<evidence type="ECO:0000256" key="5">
    <source>
        <dbReference type="ARBA" id="ARBA00023049"/>
    </source>
</evidence>
<dbReference type="Gene3D" id="1.10.1370.20">
    <property type="entry name" value="Oligoendopeptidase f, C-terminal domain"/>
    <property type="match status" value="1"/>
</dbReference>
<dbReference type="GO" id="GO:0006518">
    <property type="term" value="P:peptide metabolic process"/>
    <property type="evidence" value="ECO:0007669"/>
    <property type="project" value="TreeGrafter"/>
</dbReference>
<dbReference type="Gene3D" id="1.20.140.70">
    <property type="entry name" value="Oligopeptidase f, N-terminal domain"/>
    <property type="match status" value="1"/>
</dbReference>
<dbReference type="InterPro" id="IPR045090">
    <property type="entry name" value="Pept_M3A_M3B"/>
</dbReference>
<dbReference type="GO" id="GO:0004222">
    <property type="term" value="F:metalloendopeptidase activity"/>
    <property type="evidence" value="ECO:0007669"/>
    <property type="project" value="UniProtKB-UniRule"/>
</dbReference>
<keyword evidence="4 6" id="KW-0862">Zinc</keyword>
<dbReference type="GO" id="GO:0046872">
    <property type="term" value="F:metal ion binding"/>
    <property type="evidence" value="ECO:0007669"/>
    <property type="project" value="UniProtKB-UniRule"/>
</dbReference>
<evidence type="ECO:0000256" key="3">
    <source>
        <dbReference type="ARBA" id="ARBA00022801"/>
    </source>
</evidence>
<dbReference type="Proteomes" id="UP000824094">
    <property type="component" value="Unassembled WGS sequence"/>
</dbReference>
<dbReference type="InterPro" id="IPR001567">
    <property type="entry name" value="Pept_M3A_M3B_dom"/>
</dbReference>
<evidence type="ECO:0000313" key="10">
    <source>
        <dbReference type="Proteomes" id="UP000824094"/>
    </source>
</evidence>
<sequence length="590" mass="68130">MAIDRSAVPEELTWNLNSLFASDEEYRAEYAVVEEKLAAIAAYSKKINAENLLDVLKLRSELFRRAENIYVYANLKKDVDTANAKSQSEAERAAMLIAKCSSAASFIEPEMRNKFSVKDVRKFQQSEEFKDFTTVLEDFIRSLGHMLATGQEKVMAEIGAYSGDFRSVFMLLDNADLKFEPVKVGGKKIELNHGTYMNFLQDRRQDVRERAFKNYYAEYTAHLNTITGLYSASVKRDVVHSRLRQYESALDAALYREQIPAKVFDNLMASVRSALPFLHAYMRFRRKYLKLDYMHMYDLHFPITDDYNLELEFDEAYALVEKALAPLGKQYIETFENAKKDRWIDVVANANKRSGAYSWGTYDSNPYVLLNYTKTAHDVFTIAHEMGHAMHSWYSQHAQCFEKADYPIFLAEIASTVNEVLLLKYLISNSEGEKKRYLLNYYLDMYRTTFFRQAMFTEFEVFAHSKVERGEGLDSATLSEKYAQLNEEYYGRDVVNDPEIAIEWARIPHFYNAFYVYKYSTGLTVAVNIAKKLLSGEEGFAEKYIRFLSSGGSKPPIELLDELGIELTKKVPFSVFMDEFKETLDAIKGL</sequence>
<dbReference type="Pfam" id="PF01432">
    <property type="entry name" value="Peptidase_M3"/>
    <property type="match status" value="1"/>
</dbReference>
<gene>
    <name evidence="9" type="primary">pepF</name>
    <name evidence="9" type="ORF">IAB05_02680</name>
</gene>
<keyword evidence="3 6" id="KW-0378">Hydrolase</keyword>
<evidence type="ECO:0000256" key="6">
    <source>
        <dbReference type="RuleBase" id="RU368091"/>
    </source>
</evidence>
<evidence type="ECO:0000256" key="2">
    <source>
        <dbReference type="ARBA" id="ARBA00022723"/>
    </source>
</evidence>
<dbReference type="CDD" id="cd09608">
    <property type="entry name" value="M3B_PepF"/>
    <property type="match status" value="1"/>
</dbReference>
<keyword evidence="1 6" id="KW-0645">Protease</keyword>
<dbReference type="InterPro" id="IPR013647">
    <property type="entry name" value="OligopepF_N_dom"/>
</dbReference>
<feature type="domain" description="Peptidase M3A/M3B catalytic" evidence="7">
    <location>
        <begin position="200"/>
        <end position="573"/>
    </location>
</feature>
<comment type="function">
    <text evidence="6">Has oligopeptidase activity and degrades a variety of small bioactive peptides.</text>
</comment>
<dbReference type="SUPFAM" id="SSF55486">
    <property type="entry name" value="Metalloproteases ('zincins'), catalytic domain"/>
    <property type="match status" value="1"/>
</dbReference>
<dbReference type="GO" id="GO:0006508">
    <property type="term" value="P:proteolysis"/>
    <property type="evidence" value="ECO:0007669"/>
    <property type="project" value="UniProtKB-KW"/>
</dbReference>
<evidence type="ECO:0000256" key="4">
    <source>
        <dbReference type="ARBA" id="ARBA00022833"/>
    </source>
</evidence>
<comment type="similarity">
    <text evidence="6">Belongs to the peptidase M3B family.</text>
</comment>
<dbReference type="InterPro" id="IPR042088">
    <property type="entry name" value="OligoPept_F_C"/>
</dbReference>
<dbReference type="EC" id="3.4.24.-" evidence="6"/>
<feature type="domain" description="Oligopeptidase F N-terminal" evidence="8">
    <location>
        <begin position="118"/>
        <end position="179"/>
    </location>
</feature>
<protein>
    <recommendedName>
        <fullName evidence="6">Oligopeptidase F</fullName>
        <ecNumber evidence="6">3.4.24.-</ecNumber>
    </recommendedName>
</protein>
<dbReference type="EMBL" id="DVNF01000079">
    <property type="protein sequence ID" value="HIU60280.1"/>
    <property type="molecule type" value="Genomic_DNA"/>
</dbReference>
<evidence type="ECO:0000259" key="8">
    <source>
        <dbReference type="Pfam" id="PF08439"/>
    </source>
</evidence>
<dbReference type="NCBIfam" id="TIGR00181">
    <property type="entry name" value="pepF"/>
    <property type="match status" value="1"/>
</dbReference>
<name>A0A9D1MGZ9_9FIRM</name>
<reference evidence="9" key="1">
    <citation type="submission" date="2020-10" db="EMBL/GenBank/DDBJ databases">
        <authorList>
            <person name="Gilroy R."/>
        </authorList>
    </citation>
    <scope>NUCLEOTIDE SEQUENCE</scope>
    <source>
        <strain evidence="9">18911</strain>
    </source>
</reference>
<evidence type="ECO:0000259" key="7">
    <source>
        <dbReference type="Pfam" id="PF01432"/>
    </source>
</evidence>
<comment type="cofactor">
    <cofactor evidence="6">
        <name>Zn(2+)</name>
        <dbReference type="ChEBI" id="CHEBI:29105"/>
    </cofactor>
    <text evidence="6">Binds 1 zinc ion.</text>
</comment>
<dbReference type="Pfam" id="PF08439">
    <property type="entry name" value="Peptidase_M3_N"/>
    <property type="match status" value="1"/>
</dbReference>
<dbReference type="PANTHER" id="PTHR11804:SF84">
    <property type="entry name" value="SACCHAROLYSIN"/>
    <property type="match status" value="1"/>
</dbReference>
<keyword evidence="2 6" id="KW-0479">Metal-binding</keyword>
<evidence type="ECO:0000256" key="1">
    <source>
        <dbReference type="ARBA" id="ARBA00022670"/>
    </source>
</evidence>
<accession>A0A9D1MGZ9</accession>
<dbReference type="AlphaFoldDB" id="A0A9D1MGZ9"/>
<keyword evidence="5 6" id="KW-0482">Metalloprotease</keyword>
<dbReference type="PANTHER" id="PTHR11804">
    <property type="entry name" value="PROTEASE M3 THIMET OLIGOPEPTIDASE-RELATED"/>
    <property type="match status" value="1"/>
</dbReference>